<feature type="chain" id="PRO_5045786877" description="VCBS repeat-containing protein" evidence="3">
    <location>
        <begin position="26"/>
        <end position="597"/>
    </location>
</feature>
<gene>
    <name evidence="4" type="ORF">DESUT3_01170</name>
</gene>
<name>A0ABM8HR36_9BACT</name>
<dbReference type="Proteomes" id="UP001319827">
    <property type="component" value="Chromosome"/>
</dbReference>
<sequence length="597" mass="63680">MKFFGFCRRLVLALSMVFLPLAAHAGVAEDVARDFKPVAGVIVMPVQQEGYLIDLDASKGLRTGDLIAVVRPGDKVVHPITGEMLGTLDEVKGILQVTRIKSGYSYARAITEATSIERGDAVRRFENISATFWDYTGKGEAFFADLKAALPTLDWQDYSSAQLNRPQTPSAPAQGGPLLIFVLQYNELSVRGPGFQVLQAYPAPSSLVATAAPQTAPQPTVQAPSAAPAAGPGPVSALQPGAIVRPAPAPAISAAPAAGAIVRQKAEAPEGLWYGPEFTDQVVGVEAADLDGDGQLEIATAFPHRIEIGRNSGGQYQSIAQVDLGFAQKAISLDGVDLDQDGRSELYVTASGGGNLASLVVGHQGGAYRVAKSGISMYFRAVTLPGEGRVLLGQRMGPGKNDFYGSVFRVVNAGGEPGEGAAVDLPSKANLFGFLPMPPAGGKKILAHLTERDRLQVLTTVGDLLWEGEERFGGSEAFIERPDPTLRSETLINTRNVFPQVRIEPGPQGEILVPANEGSRLFGQSRQYKKSRLVAMAWDGHTLREAWHTQPQEGYMADFRLADYDNDGKLEVLTGVVFSREGISSKGRSVLIGYELN</sequence>
<reference evidence="4 5" key="2">
    <citation type="journal article" date="2021" name="Int. J. Syst. Evol. Microbiol.">
        <title>Isolation and Polyphasic Characterization of Desulfuromonas versatilis sp. Nov., an Electrogenic Bacteria Capable of Versatile Metabolism Isolated from a Graphene Oxide-Reducing Enrichment Culture.</title>
        <authorList>
            <person name="Xie L."/>
            <person name="Yoshida N."/>
            <person name="Ishii S."/>
            <person name="Meng L."/>
        </authorList>
    </citation>
    <scope>NUCLEOTIDE SEQUENCE [LARGE SCALE GENOMIC DNA]</scope>
    <source>
        <strain evidence="4 5">NIT-T3</strain>
    </source>
</reference>
<evidence type="ECO:0008006" key="6">
    <source>
        <dbReference type="Google" id="ProtNLM"/>
    </source>
</evidence>
<dbReference type="Pfam" id="PF13517">
    <property type="entry name" value="FG-GAP_3"/>
    <property type="match status" value="1"/>
</dbReference>
<dbReference type="SUPFAM" id="SSF69318">
    <property type="entry name" value="Integrin alpha N-terminal domain"/>
    <property type="match status" value="1"/>
</dbReference>
<evidence type="ECO:0000256" key="3">
    <source>
        <dbReference type="SAM" id="SignalP"/>
    </source>
</evidence>
<reference evidence="4 5" key="1">
    <citation type="journal article" date="2016" name="C (Basel)">
        <title>Selective Growth of and Electricity Production by Marine Exoelectrogenic Bacteria in Self-Aggregated Hydrogel of Microbially Reduced Graphene Oxide.</title>
        <authorList>
            <person name="Yoshida N."/>
            <person name="Goto Y."/>
            <person name="Miyata Y."/>
        </authorList>
    </citation>
    <scope>NUCLEOTIDE SEQUENCE [LARGE SCALE GENOMIC DNA]</scope>
    <source>
        <strain evidence="4 5">NIT-T3</strain>
    </source>
</reference>
<feature type="region of interest" description="Disordered" evidence="2">
    <location>
        <begin position="211"/>
        <end position="234"/>
    </location>
</feature>
<accession>A0ABM8HR36</accession>
<evidence type="ECO:0000313" key="4">
    <source>
        <dbReference type="EMBL" id="BCR03048.1"/>
    </source>
</evidence>
<organism evidence="4 5">
    <name type="scientific">Desulfuromonas versatilis</name>
    <dbReference type="NCBI Taxonomy" id="2802975"/>
    <lineage>
        <taxon>Bacteria</taxon>
        <taxon>Pseudomonadati</taxon>
        <taxon>Thermodesulfobacteriota</taxon>
        <taxon>Desulfuromonadia</taxon>
        <taxon>Desulfuromonadales</taxon>
        <taxon>Desulfuromonadaceae</taxon>
        <taxon>Desulfuromonas</taxon>
    </lineage>
</organism>
<dbReference type="RefSeq" id="WP_221250529.1">
    <property type="nucleotide sequence ID" value="NZ_AP024355.1"/>
</dbReference>
<evidence type="ECO:0000256" key="1">
    <source>
        <dbReference type="ARBA" id="ARBA00022729"/>
    </source>
</evidence>
<dbReference type="InterPro" id="IPR028994">
    <property type="entry name" value="Integrin_alpha_N"/>
</dbReference>
<dbReference type="InterPro" id="IPR013517">
    <property type="entry name" value="FG-GAP"/>
</dbReference>
<evidence type="ECO:0000313" key="5">
    <source>
        <dbReference type="Proteomes" id="UP001319827"/>
    </source>
</evidence>
<feature type="signal peptide" evidence="3">
    <location>
        <begin position="1"/>
        <end position="25"/>
    </location>
</feature>
<protein>
    <recommendedName>
        <fullName evidence="6">VCBS repeat-containing protein</fullName>
    </recommendedName>
</protein>
<keyword evidence="1 3" id="KW-0732">Signal</keyword>
<evidence type="ECO:0000256" key="2">
    <source>
        <dbReference type="SAM" id="MobiDB-lite"/>
    </source>
</evidence>
<dbReference type="EMBL" id="AP024355">
    <property type="protein sequence ID" value="BCR03048.1"/>
    <property type="molecule type" value="Genomic_DNA"/>
</dbReference>
<proteinExistence type="predicted"/>
<keyword evidence="5" id="KW-1185">Reference proteome</keyword>